<reference evidence="7 8" key="1">
    <citation type="submission" date="2013-03" db="EMBL/GenBank/DDBJ databases">
        <title>The Genome Sequence of Exophiala aquamarina CBS 119918.</title>
        <authorList>
            <consortium name="The Broad Institute Genomics Platform"/>
            <person name="Cuomo C."/>
            <person name="de Hoog S."/>
            <person name="Gorbushina A."/>
            <person name="Walker B."/>
            <person name="Young S.K."/>
            <person name="Zeng Q."/>
            <person name="Gargeya S."/>
            <person name="Fitzgerald M."/>
            <person name="Haas B."/>
            <person name="Abouelleil A."/>
            <person name="Allen A.W."/>
            <person name="Alvarado L."/>
            <person name="Arachchi H.M."/>
            <person name="Berlin A.M."/>
            <person name="Chapman S.B."/>
            <person name="Gainer-Dewar J."/>
            <person name="Goldberg J."/>
            <person name="Griggs A."/>
            <person name="Gujja S."/>
            <person name="Hansen M."/>
            <person name="Howarth C."/>
            <person name="Imamovic A."/>
            <person name="Ireland A."/>
            <person name="Larimer J."/>
            <person name="McCowan C."/>
            <person name="Murphy C."/>
            <person name="Pearson M."/>
            <person name="Poon T.W."/>
            <person name="Priest M."/>
            <person name="Roberts A."/>
            <person name="Saif S."/>
            <person name="Shea T."/>
            <person name="Sisk P."/>
            <person name="Sykes S."/>
            <person name="Wortman J."/>
            <person name="Nusbaum C."/>
            <person name="Birren B."/>
        </authorList>
    </citation>
    <scope>NUCLEOTIDE SEQUENCE [LARGE SCALE GENOMIC DNA]</scope>
    <source>
        <strain evidence="7 8">CBS 119918</strain>
    </source>
</reference>
<evidence type="ECO:0000256" key="5">
    <source>
        <dbReference type="ARBA" id="ARBA00023128"/>
    </source>
</evidence>
<dbReference type="GO" id="GO:0005783">
    <property type="term" value="C:endoplasmic reticulum"/>
    <property type="evidence" value="ECO:0007669"/>
    <property type="project" value="UniProtKB-SubCell"/>
</dbReference>
<gene>
    <name evidence="7" type="ORF">A1O9_00151</name>
</gene>
<keyword evidence="4" id="KW-0256">Endoplasmic reticulum</keyword>
<evidence type="ECO:0000256" key="6">
    <source>
        <dbReference type="ARBA" id="ARBA00023136"/>
    </source>
</evidence>
<dbReference type="VEuPathDB" id="FungiDB:A1O9_00151"/>
<dbReference type="RefSeq" id="XP_013264769.1">
    <property type="nucleotide sequence ID" value="XM_013409315.1"/>
</dbReference>
<dbReference type="AlphaFoldDB" id="A0A072PPZ5"/>
<evidence type="ECO:0000256" key="1">
    <source>
        <dbReference type="ARBA" id="ARBA00004173"/>
    </source>
</evidence>
<comment type="subcellular location">
    <subcellularLocation>
        <location evidence="2">Endoplasmic reticulum</location>
    </subcellularLocation>
    <subcellularLocation>
        <location evidence="3">Membrane</location>
    </subcellularLocation>
    <subcellularLocation>
        <location evidence="1">Mitochondrion</location>
    </subcellularLocation>
</comment>
<evidence type="ECO:0000313" key="8">
    <source>
        <dbReference type="Proteomes" id="UP000027920"/>
    </source>
</evidence>
<name>A0A072PPZ5_9EURO</name>
<dbReference type="GO" id="GO:0016020">
    <property type="term" value="C:membrane"/>
    <property type="evidence" value="ECO:0007669"/>
    <property type="project" value="UniProtKB-SubCell"/>
</dbReference>
<dbReference type="HOGENOM" id="CLU_2223275_0_0_1"/>
<dbReference type="InterPro" id="IPR052374">
    <property type="entry name" value="SERAC1"/>
</dbReference>
<evidence type="ECO:0000256" key="4">
    <source>
        <dbReference type="ARBA" id="ARBA00022824"/>
    </source>
</evidence>
<keyword evidence="8" id="KW-1185">Reference proteome</keyword>
<keyword evidence="6" id="KW-0472">Membrane</keyword>
<dbReference type="EMBL" id="AMGV01000001">
    <property type="protein sequence ID" value="KEF62179.1"/>
    <property type="molecule type" value="Genomic_DNA"/>
</dbReference>
<proteinExistence type="predicted"/>
<dbReference type="GeneID" id="25275103"/>
<dbReference type="PANTHER" id="PTHR48182">
    <property type="entry name" value="PROTEIN SERAC1"/>
    <property type="match status" value="1"/>
</dbReference>
<organism evidence="7 8">
    <name type="scientific">Exophiala aquamarina CBS 119918</name>
    <dbReference type="NCBI Taxonomy" id="1182545"/>
    <lineage>
        <taxon>Eukaryota</taxon>
        <taxon>Fungi</taxon>
        <taxon>Dikarya</taxon>
        <taxon>Ascomycota</taxon>
        <taxon>Pezizomycotina</taxon>
        <taxon>Eurotiomycetes</taxon>
        <taxon>Chaetothyriomycetidae</taxon>
        <taxon>Chaetothyriales</taxon>
        <taxon>Herpotrichiellaceae</taxon>
        <taxon>Exophiala</taxon>
    </lineage>
</organism>
<accession>A0A072PPZ5</accession>
<comment type="caution">
    <text evidence="7">The sequence shown here is derived from an EMBL/GenBank/DDBJ whole genome shotgun (WGS) entry which is preliminary data.</text>
</comment>
<dbReference type="OrthoDB" id="5086500at2759"/>
<protein>
    <submittedName>
        <fullName evidence="7">Uncharacterized protein</fullName>
    </submittedName>
</protein>
<sequence length="106" mass="11604">MGGHPPLTEVYSPKDPVADVVAVHGLNGDAFDTWTTKKTRKFWLGDPDLLPAHLKQARILTYSYHADVTSWLGKTSSDRILEHAHTLVAQLAADRQVSCVLIATLG</sequence>
<dbReference type="GO" id="GO:0005739">
    <property type="term" value="C:mitochondrion"/>
    <property type="evidence" value="ECO:0007669"/>
    <property type="project" value="UniProtKB-SubCell"/>
</dbReference>
<evidence type="ECO:0000256" key="3">
    <source>
        <dbReference type="ARBA" id="ARBA00004370"/>
    </source>
</evidence>
<dbReference type="PANTHER" id="PTHR48182:SF2">
    <property type="entry name" value="PROTEIN SERAC1"/>
    <property type="match status" value="1"/>
</dbReference>
<dbReference type="Proteomes" id="UP000027920">
    <property type="component" value="Unassembled WGS sequence"/>
</dbReference>
<keyword evidence="5" id="KW-0496">Mitochondrion</keyword>
<evidence type="ECO:0000256" key="2">
    <source>
        <dbReference type="ARBA" id="ARBA00004240"/>
    </source>
</evidence>
<evidence type="ECO:0000313" key="7">
    <source>
        <dbReference type="EMBL" id="KEF62179.1"/>
    </source>
</evidence>